<dbReference type="CDD" id="cd05324">
    <property type="entry name" value="carb_red_PTCR-like_SDR_c"/>
    <property type="match status" value="1"/>
</dbReference>
<keyword evidence="2" id="KW-0521">NADP</keyword>
<dbReference type="PANTHER" id="PTHR43963">
    <property type="entry name" value="CARBONYL REDUCTASE 1-RELATED"/>
    <property type="match status" value="1"/>
</dbReference>
<dbReference type="STRING" id="195883.A0A482WML3"/>
<dbReference type="SUPFAM" id="SSF51735">
    <property type="entry name" value="NAD(P)-binding Rossmann-fold domains"/>
    <property type="match status" value="1"/>
</dbReference>
<keyword evidence="3" id="KW-0560">Oxidoreductase</keyword>
<comment type="similarity">
    <text evidence="1 5">Belongs to the short-chain dehydrogenases/reductases (SDR) family.</text>
</comment>
<evidence type="ECO:0000256" key="4">
    <source>
        <dbReference type="ARBA" id="ARBA00026118"/>
    </source>
</evidence>
<dbReference type="EC" id="1.1.1.184" evidence="4"/>
<dbReference type="OrthoDB" id="7289984at2759"/>
<evidence type="ECO:0000313" key="6">
    <source>
        <dbReference type="EMBL" id="RZF34779.1"/>
    </source>
</evidence>
<keyword evidence="7" id="KW-1185">Reference proteome</keyword>
<evidence type="ECO:0000313" key="7">
    <source>
        <dbReference type="Proteomes" id="UP000291343"/>
    </source>
</evidence>
<dbReference type="Gene3D" id="3.40.50.720">
    <property type="entry name" value="NAD(P)-binding Rossmann-like Domain"/>
    <property type="match status" value="1"/>
</dbReference>
<dbReference type="GO" id="GO:0004090">
    <property type="term" value="F:carbonyl reductase (NADPH) activity"/>
    <property type="evidence" value="ECO:0007669"/>
    <property type="project" value="UniProtKB-EC"/>
</dbReference>
<evidence type="ECO:0000256" key="3">
    <source>
        <dbReference type="ARBA" id="ARBA00023002"/>
    </source>
</evidence>
<comment type="caution">
    <text evidence="6">The sequence shown here is derived from an EMBL/GenBank/DDBJ whole genome shotgun (WGS) entry which is preliminary data.</text>
</comment>
<dbReference type="InterPro" id="IPR045313">
    <property type="entry name" value="CBR1-like"/>
</dbReference>
<sequence>MAGTVEKVAVVTGGNKGIGFSIVEGLCKIFKGKVYLTARNEELGKQAVEKLKEAGCNPEFYQLDITVADSRERFAKYLKEKYGGLDVLVNNAGIAFKVASTAPFSQQAVETVETNFYGTLRLCEVLFPLLRPHARVVNLSSSCGHLSRIPAGPQKDRFADKNLTIEGLIEIVEDFKSAAAEGKNEEKGFGNSAYNVSKVAVSALTFIQQKQLLDDPRPDIIVNCVHPGYVDTDMTSHKGPLTPEEGAKASIMLATLPENTTRPKGDYVWYDGKIYDWNSPTPTPIQ</sequence>
<gene>
    <name evidence="6" type="ORF">LSTR_LSTR007831</name>
</gene>
<dbReference type="InParanoid" id="A0A482WML3"/>
<dbReference type="Pfam" id="PF00106">
    <property type="entry name" value="adh_short"/>
    <property type="match status" value="2"/>
</dbReference>
<name>A0A482WML3_LAOST</name>
<evidence type="ECO:0000256" key="5">
    <source>
        <dbReference type="RuleBase" id="RU000363"/>
    </source>
</evidence>
<proteinExistence type="inferred from homology"/>
<reference evidence="6 7" key="1">
    <citation type="journal article" date="2017" name="Gigascience">
        <title>Genome sequence of the small brown planthopper, Laodelphax striatellus.</title>
        <authorList>
            <person name="Zhu J."/>
            <person name="Jiang F."/>
            <person name="Wang X."/>
            <person name="Yang P."/>
            <person name="Bao Y."/>
            <person name="Zhao W."/>
            <person name="Wang W."/>
            <person name="Lu H."/>
            <person name="Wang Q."/>
            <person name="Cui N."/>
            <person name="Li J."/>
            <person name="Chen X."/>
            <person name="Luo L."/>
            <person name="Yu J."/>
            <person name="Kang L."/>
            <person name="Cui F."/>
        </authorList>
    </citation>
    <scope>NUCLEOTIDE SEQUENCE [LARGE SCALE GENOMIC DNA]</scope>
    <source>
        <strain evidence="6">Lst14</strain>
    </source>
</reference>
<dbReference type="InterPro" id="IPR036291">
    <property type="entry name" value="NAD(P)-bd_dom_sf"/>
</dbReference>
<accession>A0A482WML3</accession>
<evidence type="ECO:0000256" key="2">
    <source>
        <dbReference type="ARBA" id="ARBA00022857"/>
    </source>
</evidence>
<dbReference type="EMBL" id="QKKF02030383">
    <property type="protein sequence ID" value="RZF34779.1"/>
    <property type="molecule type" value="Genomic_DNA"/>
</dbReference>
<dbReference type="PRINTS" id="PR00080">
    <property type="entry name" value="SDRFAMILY"/>
</dbReference>
<evidence type="ECO:0000256" key="1">
    <source>
        <dbReference type="ARBA" id="ARBA00006484"/>
    </source>
</evidence>
<protein>
    <recommendedName>
        <fullName evidence="4">carbonyl reductase (NADPH)</fullName>
        <ecNumber evidence="4">1.1.1.184</ecNumber>
    </recommendedName>
</protein>
<dbReference type="Proteomes" id="UP000291343">
    <property type="component" value="Unassembled WGS sequence"/>
</dbReference>
<organism evidence="6 7">
    <name type="scientific">Laodelphax striatellus</name>
    <name type="common">Small brown planthopper</name>
    <name type="synonym">Delphax striatella</name>
    <dbReference type="NCBI Taxonomy" id="195883"/>
    <lineage>
        <taxon>Eukaryota</taxon>
        <taxon>Metazoa</taxon>
        <taxon>Ecdysozoa</taxon>
        <taxon>Arthropoda</taxon>
        <taxon>Hexapoda</taxon>
        <taxon>Insecta</taxon>
        <taxon>Pterygota</taxon>
        <taxon>Neoptera</taxon>
        <taxon>Paraneoptera</taxon>
        <taxon>Hemiptera</taxon>
        <taxon>Auchenorrhyncha</taxon>
        <taxon>Fulgoroidea</taxon>
        <taxon>Delphacidae</taxon>
        <taxon>Criomorphinae</taxon>
        <taxon>Laodelphax</taxon>
    </lineage>
</organism>
<dbReference type="PRINTS" id="PR00081">
    <property type="entry name" value="GDHRDH"/>
</dbReference>
<dbReference type="PANTHER" id="PTHR43963:SF4">
    <property type="entry name" value="CARBONYL REDUCTASE (NADPH)"/>
    <property type="match status" value="1"/>
</dbReference>
<dbReference type="AlphaFoldDB" id="A0A482WML3"/>
<dbReference type="InterPro" id="IPR002347">
    <property type="entry name" value="SDR_fam"/>
</dbReference>
<dbReference type="SMR" id="A0A482WML3"/>